<dbReference type="RefSeq" id="WP_378024482.1">
    <property type="nucleotide sequence ID" value="NZ_JBHSKG010000023.1"/>
</dbReference>
<name>A0ABV9ZPD8_9PSEU</name>
<proteinExistence type="predicted"/>
<dbReference type="Proteomes" id="UP001596175">
    <property type="component" value="Unassembled WGS sequence"/>
</dbReference>
<dbReference type="EMBL" id="JBHSKG010000023">
    <property type="protein sequence ID" value="MFC5142359.1"/>
    <property type="molecule type" value="Genomic_DNA"/>
</dbReference>
<gene>
    <name evidence="1" type="ORF">ACFPK1_29315</name>
</gene>
<organism evidence="1 2">
    <name type="scientific">Actinomycetospora rhizophila</name>
    <dbReference type="NCBI Taxonomy" id="1416876"/>
    <lineage>
        <taxon>Bacteria</taxon>
        <taxon>Bacillati</taxon>
        <taxon>Actinomycetota</taxon>
        <taxon>Actinomycetes</taxon>
        <taxon>Pseudonocardiales</taxon>
        <taxon>Pseudonocardiaceae</taxon>
        <taxon>Actinomycetospora</taxon>
    </lineage>
</organism>
<accession>A0ABV9ZPD8</accession>
<reference evidence="2" key="1">
    <citation type="journal article" date="2019" name="Int. J. Syst. Evol. Microbiol.">
        <title>The Global Catalogue of Microorganisms (GCM) 10K type strain sequencing project: providing services to taxonomists for standard genome sequencing and annotation.</title>
        <authorList>
            <consortium name="The Broad Institute Genomics Platform"/>
            <consortium name="The Broad Institute Genome Sequencing Center for Infectious Disease"/>
            <person name="Wu L."/>
            <person name="Ma J."/>
        </authorList>
    </citation>
    <scope>NUCLEOTIDE SEQUENCE [LARGE SCALE GENOMIC DNA]</scope>
    <source>
        <strain evidence="2">XZYJ18</strain>
    </source>
</reference>
<protein>
    <recommendedName>
        <fullName evidence="3">ESX-1 secretion-associated protein</fullName>
    </recommendedName>
</protein>
<evidence type="ECO:0008006" key="3">
    <source>
        <dbReference type="Google" id="ProtNLM"/>
    </source>
</evidence>
<evidence type="ECO:0000313" key="2">
    <source>
        <dbReference type="Proteomes" id="UP001596175"/>
    </source>
</evidence>
<evidence type="ECO:0000313" key="1">
    <source>
        <dbReference type="EMBL" id="MFC5142359.1"/>
    </source>
</evidence>
<comment type="caution">
    <text evidence="1">The sequence shown here is derived from an EMBL/GenBank/DDBJ whole genome shotgun (WGS) entry which is preliminary data.</text>
</comment>
<keyword evidence="2" id="KW-1185">Reference proteome</keyword>
<sequence>MTDLARHLTGASTSVALAIHATHGAPLALTDAYDVVGALDELLHRLPQLVGFLVRSSERADPADHFDDRGADPAGAITDAGHALALVVADLDAAGTHATAAHNHLGHLGRHVTED</sequence>